<name>A0ABX2N3I6_9SPHN</name>
<evidence type="ECO:0000256" key="1">
    <source>
        <dbReference type="SAM" id="MobiDB-lite"/>
    </source>
</evidence>
<dbReference type="Pfam" id="PF03237">
    <property type="entry name" value="Terminase_6N"/>
    <property type="match status" value="1"/>
</dbReference>
<feature type="region of interest" description="Disordered" evidence="1">
    <location>
        <begin position="142"/>
        <end position="182"/>
    </location>
</feature>
<comment type="caution">
    <text evidence="2">The sequence shown here is derived from an EMBL/GenBank/DDBJ whole genome shotgun (WGS) entry which is preliminary data.</text>
</comment>
<sequence length="182" mass="20317">MNDANATEILARLKPRDRKLFVSRLSTVEQQEFLYRWPFWARPEQLPPDGDWSIWLIMAGRGFGKTRAGAEWVRHIAEGDGSARFALVGANYAETRTVMVEGESGLLLIAPPKQRPVWEPSLKRLTWNNGAQAHLYSAAEPEGLRGPQHSHGCGPGAQGVVPQRSPDPYRLFDSSDRAGDRN</sequence>
<reference evidence="2 3" key="1">
    <citation type="submission" date="2020-06" db="EMBL/GenBank/DDBJ databases">
        <authorList>
            <person name="Kim S.-J."/>
            <person name="Park S.-J."/>
        </authorList>
    </citation>
    <scope>NUCLEOTIDE SEQUENCE [LARGE SCALE GENOMIC DNA]</scope>
    <source>
        <strain evidence="2 3">SW-151</strain>
    </source>
</reference>
<gene>
    <name evidence="2" type="ORF">HUO14_10035</name>
</gene>
<accession>A0ABX2N3I6</accession>
<proteinExistence type="predicted"/>
<protein>
    <submittedName>
        <fullName evidence="2">DNA-packaging protein</fullName>
    </submittedName>
</protein>
<organism evidence="2 3">
    <name type="scientific">Parasphingorhabdus flavimaris</name>
    <dbReference type="NCBI Taxonomy" id="266812"/>
    <lineage>
        <taxon>Bacteria</taxon>
        <taxon>Pseudomonadati</taxon>
        <taxon>Pseudomonadota</taxon>
        <taxon>Alphaproteobacteria</taxon>
        <taxon>Sphingomonadales</taxon>
        <taxon>Sphingomonadaceae</taxon>
        <taxon>Parasphingorhabdus</taxon>
    </lineage>
</organism>
<evidence type="ECO:0000313" key="2">
    <source>
        <dbReference type="EMBL" id="NVD28242.1"/>
    </source>
</evidence>
<evidence type="ECO:0000313" key="3">
    <source>
        <dbReference type="Proteomes" id="UP000652427"/>
    </source>
</evidence>
<dbReference type="EMBL" id="JABWMH010000003">
    <property type="protein sequence ID" value="NVD28242.1"/>
    <property type="molecule type" value="Genomic_DNA"/>
</dbReference>
<keyword evidence="3" id="KW-1185">Reference proteome</keyword>
<feature type="compositionally biased region" description="Basic and acidic residues" evidence="1">
    <location>
        <begin position="173"/>
        <end position="182"/>
    </location>
</feature>
<dbReference type="Proteomes" id="UP000652427">
    <property type="component" value="Unassembled WGS sequence"/>
</dbReference>